<evidence type="ECO:0000313" key="1">
    <source>
        <dbReference type="EMBL" id="ADV45040.1"/>
    </source>
</evidence>
<dbReference type="PATRIC" id="fig|693979.3.peg.3263"/>
<dbReference type="RefSeq" id="WP_013548627.1">
    <property type="nucleotide sequence ID" value="NC_014933.1"/>
</dbReference>
<dbReference type="Proteomes" id="UP000008630">
    <property type="component" value="Chromosome"/>
</dbReference>
<evidence type="ECO:0008006" key="3">
    <source>
        <dbReference type="Google" id="ProtNLM"/>
    </source>
</evidence>
<proteinExistence type="predicted"/>
<dbReference type="eggNOG" id="ENOG502ZFUJ">
    <property type="taxonomic scope" value="Bacteria"/>
</dbReference>
<accession>E6SQX1</accession>
<protein>
    <recommendedName>
        <fullName evidence="3">ATP-grasp domain-containing protein</fullName>
    </recommendedName>
</protein>
<dbReference type="EMBL" id="CP002352">
    <property type="protein sequence ID" value="ADV45040.1"/>
    <property type="molecule type" value="Genomic_DNA"/>
</dbReference>
<gene>
    <name evidence="1" type="ordered locus">Bache_3113</name>
</gene>
<name>E6SQX1_BACT6</name>
<dbReference type="AlphaFoldDB" id="E6SQX1"/>
<dbReference type="HOGENOM" id="CLU_059540_0_0_10"/>
<dbReference type="STRING" id="693979.Bache_3113"/>
<dbReference type="KEGG" id="bhl:Bache_3113"/>
<keyword evidence="2" id="KW-1185">Reference proteome</keyword>
<evidence type="ECO:0000313" key="2">
    <source>
        <dbReference type="Proteomes" id="UP000008630"/>
    </source>
</evidence>
<organism evidence="1 2">
    <name type="scientific">Bacteroides helcogenes (strain ATCC 35417 / DSM 20613 / JCM 6297 / CCUG 15421 / P 36-108)</name>
    <dbReference type="NCBI Taxonomy" id="693979"/>
    <lineage>
        <taxon>Bacteria</taxon>
        <taxon>Pseudomonadati</taxon>
        <taxon>Bacteroidota</taxon>
        <taxon>Bacteroidia</taxon>
        <taxon>Bacteroidales</taxon>
        <taxon>Bacteroidaceae</taxon>
        <taxon>Bacteroides</taxon>
    </lineage>
</organism>
<reference evidence="1 2" key="2">
    <citation type="journal article" date="2011" name="Stand. Genomic Sci.">
        <title>Complete genome sequence of Bacteroides helcogenes type strain (P 36-108).</title>
        <authorList>
            <person name="Pati A."/>
            <person name="Gronow S."/>
            <person name="Zeytun A."/>
            <person name="Lapidus A."/>
            <person name="Nolan M."/>
            <person name="Hammon N."/>
            <person name="Deshpande S."/>
            <person name="Cheng J.F."/>
            <person name="Tapia R."/>
            <person name="Han C."/>
            <person name="Goodwin L."/>
            <person name="Pitluck S."/>
            <person name="Liolios K."/>
            <person name="Pagani I."/>
            <person name="Ivanova N."/>
            <person name="Mavromatis K."/>
            <person name="Chen A."/>
            <person name="Palaniappan K."/>
            <person name="Land M."/>
            <person name="Hauser L."/>
            <person name="Chang Y.J."/>
            <person name="Jeffries C.D."/>
            <person name="Detter J.C."/>
            <person name="Brambilla E."/>
            <person name="Rohde M."/>
            <person name="Goker M."/>
            <person name="Woyke T."/>
            <person name="Bristow J."/>
            <person name="Eisen J.A."/>
            <person name="Markowitz V."/>
            <person name="Hugenholtz P."/>
            <person name="Kyrpides N.C."/>
            <person name="Klenk H.P."/>
            <person name="Lucas S."/>
        </authorList>
    </citation>
    <scope>NUCLEOTIDE SEQUENCE [LARGE SCALE GENOMIC DNA]</scope>
    <source>
        <strain evidence="2">ATCC 35417 / DSM 20613 / JCM 6297 / CCUG 15421 / P 36-108</strain>
    </source>
</reference>
<sequence length="391" mass="43734">MKLYVFNPDADMALGNNEENYMPPATVRLMTEDLALLPVWYASPGSAVLAASACNAAYLEEMKCLFPLSVELVTEPELTERPDAQVSPWGWNPALRKRLQRAGLPERKLPEKDELETWRRLSSREKAMEVMGVFASLRKDEYCGSSYRLSCLSACREFVEGHDACVLKAPWSGSGKGLNWCKGVFTQSVGGWCERVIREQGFVSGEPVCHKVEDFAMEFLSDGHGRVSFAGYSLFSTNKSGAYSGNVLMASEEIGRRIAGYVSPYALADIRERLCGMLSDIYGAAYAGCIGVDMMVCLLPDGRYAVHPCVEINMRMNMGVVSLLFQERFMAPESAGRFSIEYYPSNEELRERHEQDRTAYPLVVRDGKMLSGYLPLVPVTVKSRYRAYVRV</sequence>
<reference key="1">
    <citation type="submission" date="2010-11" db="EMBL/GenBank/DDBJ databases">
        <title>The complete genome of Bacteroides helcogenes P 36-108.</title>
        <authorList>
            <consortium name="US DOE Joint Genome Institute (JGI-PGF)"/>
            <person name="Lucas S."/>
            <person name="Copeland A."/>
            <person name="Lapidus A."/>
            <person name="Bruce D."/>
            <person name="Goodwin L."/>
            <person name="Pitluck S."/>
            <person name="Kyrpides N."/>
            <person name="Mavromatis K."/>
            <person name="Ivanova N."/>
            <person name="Zeytun A."/>
            <person name="Brettin T."/>
            <person name="Detter J.C."/>
            <person name="Tapia R."/>
            <person name="Han C."/>
            <person name="Land M."/>
            <person name="Hauser L."/>
            <person name="Markowitz V."/>
            <person name="Cheng J.-F."/>
            <person name="Hugenholtz P."/>
            <person name="Woyke T."/>
            <person name="Wu D."/>
            <person name="Gronow S."/>
            <person name="Wellnitz S."/>
            <person name="Brambilla E."/>
            <person name="Klenk H.-P."/>
            <person name="Eisen J.A."/>
        </authorList>
    </citation>
    <scope>NUCLEOTIDE SEQUENCE</scope>
    <source>
        <strain>P 36-108</strain>
    </source>
</reference>
<dbReference type="OrthoDB" id="5291617at2"/>